<dbReference type="Gene3D" id="3.60.20.10">
    <property type="entry name" value="Glutamine Phosphoribosylpyrophosphate, subunit 1, domain 1"/>
    <property type="match status" value="1"/>
</dbReference>
<name>A0A2V3J4H3_9FLOR</name>
<dbReference type="InterPro" id="IPR029055">
    <property type="entry name" value="Ntn_hydrolases_N"/>
</dbReference>
<keyword evidence="1" id="KW-0028">Amino-acid biosynthesis</keyword>
<sequence length="572" mass="64186">MCGIFAEILGANIPPLPNWPFWAGTKPKLLLSPPSTGSGYTSSLPSIENLLQRRGPDDFCSEVISLGDSATLCLSQSVLSLRGCQEKRDTLETDNRLLYNGELYDDIWLPDDESDTDKLKLYLQRETESEALTPQILDRLQGPWTIVYWHAYSKRLYFAKDRIGRRSLLLRVVPGRKLTLSSVAPKDDPTGFVEVPPAGVAYIDLSGTPEFGLYRRESFSVVPRRVLSLFGEPESDHHTRLVSGSTVDMYASFLPKKWLRSLDSTRPGMMTPEQSAEEFISFFIQSVKRRLTISIKPRKTQARFAVLFSGGIDSLFLSVILESCLPESEPLHLINVAFGKDSQSIQKCPDRITALQGLKEMRALCSGKRRVEMLCVDVLPNQADFALVNSVRHLLHPCDQLMDASIGTAIWLASQGVGYRVNEDLQVSSEIMRTSARVLFSGLGADELMGGYKGRHRTIFEKGGIDGILREMDADLSRLWFRNLGRDDRLVCDHGREVRHPFLDEDLVSFITRLPLTDHVCDLSKPDGVGDKLLLRRASRMVGISQLASSRIKRAIQFGSRSRHVLERKSNK</sequence>
<dbReference type="SUPFAM" id="SSF56235">
    <property type="entry name" value="N-terminal nucleophile aminohydrolases (Ntn hydrolases)"/>
    <property type="match status" value="1"/>
</dbReference>
<dbReference type="Proteomes" id="UP000247409">
    <property type="component" value="Unassembled WGS sequence"/>
</dbReference>
<dbReference type="GO" id="GO:0006529">
    <property type="term" value="P:asparagine biosynthetic process"/>
    <property type="evidence" value="ECO:0007669"/>
    <property type="project" value="UniProtKB-KW"/>
</dbReference>
<organism evidence="5 6">
    <name type="scientific">Gracilariopsis chorda</name>
    <dbReference type="NCBI Taxonomy" id="448386"/>
    <lineage>
        <taxon>Eukaryota</taxon>
        <taxon>Rhodophyta</taxon>
        <taxon>Florideophyceae</taxon>
        <taxon>Rhodymeniophycidae</taxon>
        <taxon>Gracilariales</taxon>
        <taxon>Gracilariaceae</taxon>
        <taxon>Gracilariopsis</taxon>
    </lineage>
</organism>
<dbReference type="GO" id="GO:0004066">
    <property type="term" value="F:asparagine synthase (glutamine-hydrolyzing) activity"/>
    <property type="evidence" value="ECO:0007669"/>
    <property type="project" value="InterPro"/>
</dbReference>
<dbReference type="Pfam" id="PF00733">
    <property type="entry name" value="Asn_synthase"/>
    <property type="match status" value="2"/>
</dbReference>
<dbReference type="InterPro" id="IPR014729">
    <property type="entry name" value="Rossmann-like_a/b/a_fold"/>
</dbReference>
<dbReference type="InterPro" id="IPR051857">
    <property type="entry name" value="Asn_synthetase_domain"/>
</dbReference>
<gene>
    <name evidence="5" type="ORF">BWQ96_01160</name>
</gene>
<feature type="domain" description="Glutamine amidotransferase type-2" evidence="4">
    <location>
        <begin position="2"/>
        <end position="206"/>
    </location>
</feature>
<evidence type="ECO:0000256" key="3">
    <source>
        <dbReference type="ARBA" id="ARBA00022962"/>
    </source>
</evidence>
<proteinExistence type="predicted"/>
<reference evidence="5 6" key="1">
    <citation type="journal article" date="2018" name="Mol. Biol. Evol.">
        <title>Analysis of the draft genome of the red seaweed Gracilariopsis chorda provides insights into genome size evolution in Rhodophyta.</title>
        <authorList>
            <person name="Lee J."/>
            <person name="Yang E.C."/>
            <person name="Graf L."/>
            <person name="Yang J.H."/>
            <person name="Qiu H."/>
            <person name="Zel Zion U."/>
            <person name="Chan C.X."/>
            <person name="Stephens T.G."/>
            <person name="Weber A.P.M."/>
            <person name="Boo G.H."/>
            <person name="Boo S.M."/>
            <person name="Kim K.M."/>
            <person name="Shin Y."/>
            <person name="Jung M."/>
            <person name="Lee S.J."/>
            <person name="Yim H.S."/>
            <person name="Lee J.H."/>
            <person name="Bhattacharya D."/>
            <person name="Yoon H.S."/>
        </authorList>
    </citation>
    <scope>NUCLEOTIDE SEQUENCE [LARGE SCALE GENOMIC DNA]</scope>
    <source>
        <strain evidence="5 6">SKKU-2015</strain>
        <tissue evidence="5">Whole body</tissue>
    </source>
</reference>
<keyword evidence="6" id="KW-1185">Reference proteome</keyword>
<protein>
    <submittedName>
        <fullName evidence="5">Asparagine synthetase domain-containing protein 1</fullName>
    </submittedName>
</protein>
<evidence type="ECO:0000313" key="6">
    <source>
        <dbReference type="Proteomes" id="UP000247409"/>
    </source>
</evidence>
<keyword evidence="3" id="KW-0315">Glutamine amidotransferase</keyword>
<dbReference type="OrthoDB" id="10252281at2759"/>
<dbReference type="PROSITE" id="PS51278">
    <property type="entry name" value="GATASE_TYPE_2"/>
    <property type="match status" value="1"/>
</dbReference>
<evidence type="ECO:0000313" key="5">
    <source>
        <dbReference type="EMBL" id="PXF49022.1"/>
    </source>
</evidence>
<dbReference type="AlphaFoldDB" id="A0A2V3J4H3"/>
<evidence type="ECO:0000256" key="1">
    <source>
        <dbReference type="ARBA" id="ARBA00022605"/>
    </source>
</evidence>
<comment type="caution">
    <text evidence="5">The sequence shown here is derived from an EMBL/GenBank/DDBJ whole genome shotgun (WGS) entry which is preliminary data.</text>
</comment>
<dbReference type="EMBL" id="NBIV01000009">
    <property type="protein sequence ID" value="PXF49022.1"/>
    <property type="molecule type" value="Genomic_DNA"/>
</dbReference>
<dbReference type="PANTHER" id="PTHR45937:SF1">
    <property type="entry name" value="ASPARAGINE SYNTHETASE DOMAIN-CONTAINING PROTEIN 1"/>
    <property type="match status" value="1"/>
</dbReference>
<evidence type="ECO:0000259" key="4">
    <source>
        <dbReference type="PROSITE" id="PS51278"/>
    </source>
</evidence>
<keyword evidence="2" id="KW-0061">Asparagine biosynthesis</keyword>
<dbReference type="STRING" id="448386.A0A2V3J4H3"/>
<accession>A0A2V3J4H3</accession>
<dbReference type="InterPro" id="IPR001962">
    <property type="entry name" value="Asn_synthase"/>
</dbReference>
<dbReference type="SUPFAM" id="SSF52402">
    <property type="entry name" value="Adenine nucleotide alpha hydrolases-like"/>
    <property type="match status" value="1"/>
</dbReference>
<dbReference type="Gene3D" id="3.40.50.620">
    <property type="entry name" value="HUPs"/>
    <property type="match status" value="1"/>
</dbReference>
<evidence type="ECO:0000256" key="2">
    <source>
        <dbReference type="ARBA" id="ARBA00022888"/>
    </source>
</evidence>
<dbReference type="CDD" id="cd01991">
    <property type="entry name" value="Asn_synthase_B_C"/>
    <property type="match status" value="1"/>
</dbReference>
<dbReference type="PANTHER" id="PTHR45937">
    <property type="entry name" value="ASPARAGINE SYNTHETASE DOMAIN-CONTAINING PROTEIN 1"/>
    <property type="match status" value="1"/>
</dbReference>
<dbReference type="InterPro" id="IPR017932">
    <property type="entry name" value="GATase_2_dom"/>
</dbReference>
<dbReference type="Pfam" id="PF13537">
    <property type="entry name" value="GATase_7"/>
    <property type="match status" value="1"/>
</dbReference>